<dbReference type="Proteomes" id="UP000246591">
    <property type="component" value="Segment"/>
</dbReference>
<proteinExistence type="predicted"/>
<name>A0A2U8UKF6_9CAUD</name>
<dbReference type="GeneID" id="40102478"/>
<dbReference type="EMBL" id="MH153810">
    <property type="protein sequence ID" value="AWN04214.1"/>
    <property type="molecule type" value="Genomic_DNA"/>
</dbReference>
<keyword evidence="3" id="KW-1185">Reference proteome</keyword>
<evidence type="ECO:0000259" key="1">
    <source>
        <dbReference type="Pfam" id="PF23826"/>
    </source>
</evidence>
<gene>
    <name evidence="2" type="primary">13</name>
    <name evidence="2" type="ORF">PBI_SOUR_13</name>
</gene>
<dbReference type="Pfam" id="PF23826">
    <property type="entry name" value="DUF7196"/>
    <property type="match status" value="1"/>
</dbReference>
<dbReference type="RefSeq" id="YP_009625584.1">
    <property type="nucleotide sequence ID" value="NC_042132.1"/>
</dbReference>
<feature type="domain" description="DUF7196" evidence="1">
    <location>
        <begin position="1"/>
        <end position="64"/>
    </location>
</feature>
<dbReference type="InterPro" id="IPR055620">
    <property type="entry name" value="DUF7196"/>
</dbReference>
<dbReference type="KEGG" id="vg:40102478"/>
<evidence type="ECO:0000313" key="2">
    <source>
        <dbReference type="EMBL" id="AWN04214.1"/>
    </source>
</evidence>
<sequence>MGCNCGKRRPTTAGGETLGYLVTYPNGDTTPEDAPLMSIFEAKAEVRAAGGGTIKRLVRTTETAPAP</sequence>
<organism evidence="2 3">
    <name type="scientific">Gordonia phage Sour</name>
    <dbReference type="NCBI Taxonomy" id="2182349"/>
    <lineage>
        <taxon>Viruses</taxon>
        <taxon>Duplodnaviria</taxon>
        <taxon>Heunggongvirae</taxon>
        <taxon>Uroviricota</taxon>
        <taxon>Caudoviricetes</taxon>
        <taxon>Sourvirus</taxon>
        <taxon>Sourvirus sour</taxon>
    </lineage>
</organism>
<reference evidence="3" key="1">
    <citation type="submission" date="2018-03" db="EMBL/GenBank/DDBJ databases">
        <authorList>
            <person name="Keele B.F."/>
        </authorList>
    </citation>
    <scope>NUCLEOTIDE SEQUENCE [LARGE SCALE GENOMIC DNA]</scope>
</reference>
<accession>A0A2U8UKF6</accession>
<evidence type="ECO:0000313" key="3">
    <source>
        <dbReference type="Proteomes" id="UP000246591"/>
    </source>
</evidence>
<protein>
    <recommendedName>
        <fullName evidence="1">DUF7196 domain-containing protein</fullName>
    </recommendedName>
</protein>